<evidence type="ECO:0000256" key="3">
    <source>
        <dbReference type="ARBA" id="ARBA00022603"/>
    </source>
</evidence>
<reference evidence="7" key="2">
    <citation type="submission" date="2021-04" db="EMBL/GenBank/DDBJ databases">
        <authorList>
            <person name="Gilroy R."/>
        </authorList>
    </citation>
    <scope>NUCLEOTIDE SEQUENCE</scope>
    <source>
        <strain evidence="7">Gambia15-2214</strain>
    </source>
</reference>
<dbReference type="Gene3D" id="1.10.150.170">
    <property type="entry name" value="Putative methyltransferase TM0872, insert domain"/>
    <property type="match status" value="1"/>
</dbReference>
<dbReference type="PANTHER" id="PTHR11265:SF0">
    <property type="entry name" value="12S RRNA N4-METHYLCYTIDINE METHYLTRANSFERASE"/>
    <property type="match status" value="1"/>
</dbReference>
<dbReference type="PANTHER" id="PTHR11265">
    <property type="entry name" value="S-ADENOSYL-METHYLTRANSFERASE MRAW"/>
    <property type="match status" value="1"/>
</dbReference>
<dbReference type="EMBL" id="JAHLFV010000200">
    <property type="protein sequence ID" value="MBU3850612.1"/>
    <property type="molecule type" value="Genomic_DNA"/>
</dbReference>
<keyword evidence="6" id="KW-0963">Cytoplasm</keyword>
<dbReference type="InterPro" id="IPR002903">
    <property type="entry name" value="RsmH"/>
</dbReference>
<dbReference type="SUPFAM" id="SSF81799">
    <property type="entry name" value="Putative methyltransferase TM0872, insert domain"/>
    <property type="match status" value="1"/>
</dbReference>
<feature type="binding site" evidence="6">
    <location>
        <position position="111"/>
    </location>
    <ligand>
        <name>S-adenosyl-L-methionine</name>
        <dbReference type="ChEBI" id="CHEBI:59789"/>
    </ligand>
</feature>
<dbReference type="Gene3D" id="3.40.50.150">
    <property type="entry name" value="Vaccinia Virus protein VP39"/>
    <property type="match status" value="1"/>
</dbReference>
<evidence type="ECO:0000313" key="8">
    <source>
        <dbReference type="Proteomes" id="UP000823914"/>
    </source>
</evidence>
<evidence type="ECO:0000313" key="7">
    <source>
        <dbReference type="EMBL" id="MBU3850612.1"/>
    </source>
</evidence>
<comment type="similarity">
    <text evidence="1 6">Belongs to the methyltransferase superfamily. RsmH family.</text>
</comment>
<dbReference type="PIRSF" id="PIRSF004486">
    <property type="entry name" value="MraW"/>
    <property type="match status" value="1"/>
</dbReference>
<evidence type="ECO:0000256" key="5">
    <source>
        <dbReference type="ARBA" id="ARBA00022691"/>
    </source>
</evidence>
<evidence type="ECO:0000256" key="1">
    <source>
        <dbReference type="ARBA" id="ARBA00010396"/>
    </source>
</evidence>
<evidence type="ECO:0000256" key="6">
    <source>
        <dbReference type="HAMAP-Rule" id="MF_01007"/>
    </source>
</evidence>
<proteinExistence type="inferred from homology"/>
<dbReference type="GO" id="GO:0070475">
    <property type="term" value="P:rRNA base methylation"/>
    <property type="evidence" value="ECO:0007669"/>
    <property type="project" value="UniProtKB-UniRule"/>
</dbReference>
<dbReference type="NCBIfam" id="TIGR00006">
    <property type="entry name" value="16S rRNA (cytosine(1402)-N(4))-methyltransferase RsmH"/>
    <property type="match status" value="1"/>
</dbReference>
<comment type="caution">
    <text evidence="7">The sequence shown here is derived from an EMBL/GenBank/DDBJ whole genome shotgun (WGS) entry which is preliminary data.</text>
</comment>
<feature type="binding site" evidence="6">
    <location>
        <begin position="38"/>
        <end position="40"/>
    </location>
    <ligand>
        <name>S-adenosyl-L-methionine</name>
        <dbReference type="ChEBI" id="CHEBI:59789"/>
    </ligand>
</feature>
<keyword evidence="3 6" id="KW-0489">Methyltransferase</keyword>
<protein>
    <recommendedName>
        <fullName evidence="6">Ribosomal RNA small subunit methyltransferase H</fullName>
        <ecNumber evidence="6">2.1.1.199</ecNumber>
    </recommendedName>
    <alternativeName>
        <fullName evidence="6">16S rRNA m(4)C1402 methyltransferase</fullName>
    </alternativeName>
    <alternativeName>
        <fullName evidence="6">rRNA (cytosine-N(4)-)-methyltransferase RsmH</fullName>
    </alternativeName>
</protein>
<gene>
    <name evidence="6 7" type="primary">rsmH</name>
    <name evidence="7" type="ORF">IAA16_08605</name>
</gene>
<dbReference type="HAMAP" id="MF_01007">
    <property type="entry name" value="16SrRNA_methyltr_H"/>
    <property type="match status" value="1"/>
</dbReference>
<feature type="binding site" evidence="6">
    <location>
        <position position="88"/>
    </location>
    <ligand>
        <name>S-adenosyl-L-methionine</name>
        <dbReference type="ChEBI" id="CHEBI:59789"/>
    </ligand>
</feature>
<name>A0A9E2L314_9SPIR</name>
<feature type="binding site" evidence="6">
    <location>
        <position position="57"/>
    </location>
    <ligand>
        <name>S-adenosyl-L-methionine</name>
        <dbReference type="ChEBI" id="CHEBI:59789"/>
    </ligand>
</feature>
<comment type="function">
    <text evidence="6">Specifically methylates the N4 position of cytidine in position 1402 (C1402) of 16S rRNA.</text>
</comment>
<comment type="catalytic activity">
    <reaction evidence="6">
        <text>cytidine(1402) in 16S rRNA + S-adenosyl-L-methionine = N(4)-methylcytidine(1402) in 16S rRNA + S-adenosyl-L-homocysteine + H(+)</text>
        <dbReference type="Rhea" id="RHEA:42928"/>
        <dbReference type="Rhea" id="RHEA-COMP:10286"/>
        <dbReference type="Rhea" id="RHEA-COMP:10287"/>
        <dbReference type="ChEBI" id="CHEBI:15378"/>
        <dbReference type="ChEBI" id="CHEBI:57856"/>
        <dbReference type="ChEBI" id="CHEBI:59789"/>
        <dbReference type="ChEBI" id="CHEBI:74506"/>
        <dbReference type="ChEBI" id="CHEBI:82748"/>
        <dbReference type="EC" id="2.1.1.199"/>
    </reaction>
</comment>
<dbReference type="InterPro" id="IPR023397">
    <property type="entry name" value="SAM-dep_MeTrfase_MraW_recog"/>
</dbReference>
<dbReference type="SUPFAM" id="SSF53335">
    <property type="entry name" value="S-adenosyl-L-methionine-dependent methyltransferases"/>
    <property type="match status" value="1"/>
</dbReference>
<feature type="binding site" evidence="6">
    <location>
        <position position="104"/>
    </location>
    <ligand>
        <name>S-adenosyl-L-methionine</name>
        <dbReference type="ChEBI" id="CHEBI:59789"/>
    </ligand>
</feature>
<evidence type="ECO:0000256" key="4">
    <source>
        <dbReference type="ARBA" id="ARBA00022679"/>
    </source>
</evidence>
<comment type="subcellular location">
    <subcellularLocation>
        <location evidence="6">Cytoplasm</location>
    </subcellularLocation>
</comment>
<keyword evidence="2 6" id="KW-0698">rRNA processing</keyword>
<dbReference type="AlphaFoldDB" id="A0A9E2L314"/>
<keyword evidence="5 6" id="KW-0949">S-adenosyl-L-methionine</keyword>
<dbReference type="Pfam" id="PF01795">
    <property type="entry name" value="Methyltransf_5"/>
    <property type="match status" value="1"/>
</dbReference>
<dbReference type="GO" id="GO:0071424">
    <property type="term" value="F:rRNA (cytosine-N4-)-methyltransferase activity"/>
    <property type="evidence" value="ECO:0007669"/>
    <property type="project" value="UniProtKB-UniRule"/>
</dbReference>
<organism evidence="7 8">
    <name type="scientific">Candidatus Treponema excrementipullorum</name>
    <dbReference type="NCBI Taxonomy" id="2838768"/>
    <lineage>
        <taxon>Bacteria</taxon>
        <taxon>Pseudomonadati</taxon>
        <taxon>Spirochaetota</taxon>
        <taxon>Spirochaetia</taxon>
        <taxon>Spirochaetales</taxon>
        <taxon>Treponemataceae</taxon>
        <taxon>Treponema</taxon>
    </lineage>
</organism>
<sequence length="342" mass="38518">MEILHTPVLLQECLQYLSPVGEPFEEHPFMIDSTLGEGGHSYAFLESFPQLRILGLDADAAIQAKARQRLSVFGNRMDFHLGWFNDFYSNYPENREKPDIILFDLGISIFHYEESGRGFSFRKDEVLDMRLNNQAGMSAADLVNTLDAEALADVLYVYGEERYSRRIARAIVDARHHARIDSATALADIVYRAVPAGYRHGAVHPATKTFQALRIAVNGELLRLPQVLPDAFKVLKCGGKMGVITFHSLEDRIVKTYFRNLGKQCVCPPEMPMCKCGGQPHGEILTRKPILPSKEEVEKNSPSRSAKLRVIRKLRDVSPENAEFVAVKSSEWDLKVHSTCNV</sequence>
<dbReference type="Proteomes" id="UP000823914">
    <property type="component" value="Unassembled WGS sequence"/>
</dbReference>
<dbReference type="EC" id="2.1.1.199" evidence="6"/>
<dbReference type="GO" id="GO:0005737">
    <property type="term" value="C:cytoplasm"/>
    <property type="evidence" value="ECO:0007669"/>
    <property type="project" value="UniProtKB-SubCell"/>
</dbReference>
<keyword evidence="4 6" id="KW-0808">Transferase</keyword>
<dbReference type="InterPro" id="IPR029063">
    <property type="entry name" value="SAM-dependent_MTases_sf"/>
</dbReference>
<evidence type="ECO:0000256" key="2">
    <source>
        <dbReference type="ARBA" id="ARBA00022552"/>
    </source>
</evidence>
<accession>A0A9E2L314</accession>
<reference evidence="7" key="1">
    <citation type="journal article" date="2021" name="PeerJ">
        <title>Extensive microbial diversity within the chicken gut microbiome revealed by metagenomics and culture.</title>
        <authorList>
            <person name="Gilroy R."/>
            <person name="Ravi A."/>
            <person name="Getino M."/>
            <person name="Pursley I."/>
            <person name="Horton D.L."/>
            <person name="Alikhan N.F."/>
            <person name="Baker D."/>
            <person name="Gharbi K."/>
            <person name="Hall N."/>
            <person name="Watson M."/>
            <person name="Adriaenssens E.M."/>
            <person name="Foster-Nyarko E."/>
            <person name="Jarju S."/>
            <person name="Secka A."/>
            <person name="Antonio M."/>
            <person name="Oren A."/>
            <person name="Chaudhuri R.R."/>
            <person name="La Ragione R."/>
            <person name="Hildebrand F."/>
            <person name="Pallen M.J."/>
        </authorList>
    </citation>
    <scope>NUCLEOTIDE SEQUENCE</scope>
    <source>
        <strain evidence="7">Gambia15-2214</strain>
    </source>
</reference>